<keyword evidence="3" id="KW-1185">Reference proteome</keyword>
<dbReference type="AlphaFoldDB" id="A0A1G7M5W5"/>
<sequence>MRWQLLLAWALCGAGAAQAQAPQLEFALPSQDAEPSYALAYGKARFKLIGCKNEAAARSLAQASPEEAKELLAEVLEQSEHPKLPCAPGVTVPAGGFPMDAPLRFWRDDAGDVWWALSVHDRLYAVPDNCRALVAALGMIERAAARDPLEAQPPEGADRINLTCGSAGGQLPGSLESNGGRWTLHWTESYGWTAPDNASATSDVLYVLRLAPDPLVSEGPGAVDIPVWRINGTPVSEIFSSAEQRKQAEDGLSQMLTGEVGPKLDPTPLGGEGRERLTGLPALDLCLGSEPVGDCPAKRMHLGFGTRLPAPLSARAGASDFGEDQLTWRYDPQAELVLSNCGPLVAALGLDADPGQAQATVGRHVVDCPPVPAGHCTVEVATEAELRAALLGPNTDSGCLQSHSRLQVVLTQDITLGTPLRVSGGRRYERVLLEGEPLGKDGARTPVIRGPSRAINGLSSDIPCPTRAYLPLLLVDAMPYLRLHRLTLEQTNPNTDFGVALMARESRVSLGGVKIGNAKGDAPAYPVSVCSGEVYVYDSLINGRRAGLRAQEGAQLQLTGSAQGKASIAAHGAGGSALNLSATIAELRQIELRAATAIAARGGHITANKTTFEPETERQGRALDLSDGAEARLRLSAFGAFDCTAQLSQGTTAEILITRDPAEPGALTLCDGSAGTLVVP</sequence>
<dbReference type="EMBL" id="FNAV01000030">
    <property type="protein sequence ID" value="SDF57153.1"/>
    <property type="molecule type" value="Genomic_DNA"/>
</dbReference>
<evidence type="ECO:0000313" key="3">
    <source>
        <dbReference type="Proteomes" id="UP000198994"/>
    </source>
</evidence>
<name>A0A1G7M5W5_9RHOB</name>
<dbReference type="STRING" id="282683.SAMN04488105_1308"/>
<keyword evidence="1" id="KW-0732">Signal</keyword>
<feature type="chain" id="PRO_5011449448" evidence="1">
    <location>
        <begin position="20"/>
        <end position="680"/>
    </location>
</feature>
<dbReference type="Proteomes" id="UP000198994">
    <property type="component" value="Unassembled WGS sequence"/>
</dbReference>
<accession>A0A1G7M5W5</accession>
<dbReference type="RefSeq" id="WP_131822063.1">
    <property type="nucleotide sequence ID" value="NZ_FNAV01000030.1"/>
</dbReference>
<evidence type="ECO:0000256" key="1">
    <source>
        <dbReference type="SAM" id="SignalP"/>
    </source>
</evidence>
<feature type="signal peptide" evidence="1">
    <location>
        <begin position="1"/>
        <end position="19"/>
    </location>
</feature>
<protein>
    <submittedName>
        <fullName evidence="2">Uncharacterized protein</fullName>
    </submittedName>
</protein>
<reference evidence="3" key="1">
    <citation type="submission" date="2016-10" db="EMBL/GenBank/DDBJ databases">
        <authorList>
            <person name="Varghese N."/>
            <person name="Submissions S."/>
        </authorList>
    </citation>
    <scope>NUCLEOTIDE SEQUENCE [LARGE SCALE GENOMIC DNA]</scope>
    <source>
        <strain evidence="3">DSM 10146</strain>
    </source>
</reference>
<organism evidence="2 3">
    <name type="scientific">Salipiger thiooxidans</name>
    <dbReference type="NCBI Taxonomy" id="282683"/>
    <lineage>
        <taxon>Bacteria</taxon>
        <taxon>Pseudomonadati</taxon>
        <taxon>Pseudomonadota</taxon>
        <taxon>Alphaproteobacteria</taxon>
        <taxon>Rhodobacterales</taxon>
        <taxon>Roseobacteraceae</taxon>
        <taxon>Salipiger</taxon>
    </lineage>
</organism>
<proteinExistence type="predicted"/>
<gene>
    <name evidence="2" type="ORF">SAMN04488105_1308</name>
</gene>
<evidence type="ECO:0000313" key="2">
    <source>
        <dbReference type="EMBL" id="SDF57153.1"/>
    </source>
</evidence>